<protein>
    <submittedName>
        <fullName evidence="7">Two-component system response regulator</fullName>
    </submittedName>
</protein>
<feature type="domain" description="Response regulatory" evidence="6">
    <location>
        <begin position="7"/>
        <end position="121"/>
    </location>
</feature>
<name>A0A151JG53_9VIBR</name>
<keyword evidence="4" id="KW-0597">Phosphoprotein</keyword>
<dbReference type="Pfam" id="PF00196">
    <property type="entry name" value="GerE"/>
    <property type="match status" value="1"/>
</dbReference>
<dbReference type="SMART" id="SM00421">
    <property type="entry name" value="HTH_LUXR"/>
    <property type="match status" value="1"/>
</dbReference>
<evidence type="ECO:0000256" key="2">
    <source>
        <dbReference type="ARBA" id="ARBA00023125"/>
    </source>
</evidence>
<dbReference type="EMBL" id="LOMK01000001">
    <property type="protein sequence ID" value="KYN24760.1"/>
    <property type="molecule type" value="Genomic_DNA"/>
</dbReference>
<keyword evidence="3" id="KW-0804">Transcription</keyword>
<dbReference type="PRINTS" id="PR00038">
    <property type="entry name" value="HTHLUXR"/>
</dbReference>
<evidence type="ECO:0000256" key="3">
    <source>
        <dbReference type="ARBA" id="ARBA00023163"/>
    </source>
</evidence>
<dbReference type="InterPro" id="IPR000792">
    <property type="entry name" value="Tscrpt_reg_LuxR_C"/>
</dbReference>
<dbReference type="CDD" id="cd06170">
    <property type="entry name" value="LuxR_C_like"/>
    <property type="match status" value="1"/>
</dbReference>
<dbReference type="InterPro" id="IPR036388">
    <property type="entry name" value="WH-like_DNA-bd_sf"/>
</dbReference>
<comment type="caution">
    <text evidence="7">The sequence shown here is derived from an EMBL/GenBank/DDBJ whole genome shotgun (WGS) entry which is preliminary data.</text>
</comment>
<dbReference type="SMART" id="SM00448">
    <property type="entry name" value="REC"/>
    <property type="match status" value="1"/>
</dbReference>
<feature type="domain" description="HTH luxR-type" evidence="5">
    <location>
        <begin position="133"/>
        <end position="198"/>
    </location>
</feature>
<dbReference type="PANTHER" id="PTHR44688">
    <property type="entry name" value="DNA-BINDING TRANSCRIPTIONAL ACTIVATOR DEVR_DOSR"/>
    <property type="match status" value="1"/>
</dbReference>
<dbReference type="InterPro" id="IPR016032">
    <property type="entry name" value="Sig_transdc_resp-reg_C-effctor"/>
</dbReference>
<dbReference type="Gene3D" id="1.10.10.10">
    <property type="entry name" value="Winged helix-like DNA-binding domain superfamily/Winged helix DNA-binding domain"/>
    <property type="match status" value="1"/>
</dbReference>
<evidence type="ECO:0000256" key="4">
    <source>
        <dbReference type="PROSITE-ProRule" id="PRU00169"/>
    </source>
</evidence>
<gene>
    <name evidence="7" type="ORF">AUQ44_02445</name>
</gene>
<evidence type="ECO:0000313" key="8">
    <source>
        <dbReference type="Proteomes" id="UP000075349"/>
    </source>
</evidence>
<dbReference type="Gene3D" id="3.40.50.2300">
    <property type="match status" value="1"/>
</dbReference>
<dbReference type="GO" id="GO:0000160">
    <property type="term" value="P:phosphorelay signal transduction system"/>
    <property type="evidence" value="ECO:0007669"/>
    <property type="project" value="InterPro"/>
</dbReference>
<dbReference type="PANTHER" id="PTHR44688:SF16">
    <property type="entry name" value="DNA-BINDING TRANSCRIPTIONAL ACTIVATOR DEVR_DOSR"/>
    <property type="match status" value="1"/>
</dbReference>
<dbReference type="GO" id="GO:0003677">
    <property type="term" value="F:DNA binding"/>
    <property type="evidence" value="ECO:0007669"/>
    <property type="project" value="UniProtKB-KW"/>
</dbReference>
<evidence type="ECO:0000259" key="5">
    <source>
        <dbReference type="PROSITE" id="PS50043"/>
    </source>
</evidence>
<proteinExistence type="predicted"/>
<dbReference type="GO" id="GO:0006355">
    <property type="term" value="P:regulation of DNA-templated transcription"/>
    <property type="evidence" value="ECO:0007669"/>
    <property type="project" value="InterPro"/>
</dbReference>
<dbReference type="CDD" id="cd17537">
    <property type="entry name" value="REC_FixJ"/>
    <property type="match status" value="1"/>
</dbReference>
<keyword evidence="1" id="KW-0805">Transcription regulation</keyword>
<dbReference type="SUPFAM" id="SSF52172">
    <property type="entry name" value="CheY-like"/>
    <property type="match status" value="1"/>
</dbReference>
<sequence>MSRNLCPLYIVDDETSVLESMAFMLESYEYEVNTFSAGADFLQYVDLSRPGCLLLDSRMPEMRGQEVHRILNQKSSPISVIYLTGHGDVPMAVDALKEGALDFFQKPVDGNALINSVDEAMAHSLKKSHTLDAKQDLQSLTKREREVLSLVVNGMKNQQMADLLCVSLRTIEVHRSNVMKKLQADNLAELLRKVAHLI</sequence>
<dbReference type="SUPFAM" id="SSF46894">
    <property type="entry name" value="C-terminal effector domain of the bipartite response regulators"/>
    <property type="match status" value="1"/>
</dbReference>
<keyword evidence="2" id="KW-0238">DNA-binding</keyword>
<evidence type="ECO:0000313" key="7">
    <source>
        <dbReference type="EMBL" id="KYN24760.1"/>
    </source>
</evidence>
<dbReference type="PROSITE" id="PS50110">
    <property type="entry name" value="RESPONSE_REGULATORY"/>
    <property type="match status" value="1"/>
</dbReference>
<evidence type="ECO:0000259" key="6">
    <source>
        <dbReference type="PROSITE" id="PS50110"/>
    </source>
</evidence>
<feature type="modified residue" description="4-aspartylphosphate" evidence="4">
    <location>
        <position position="56"/>
    </location>
</feature>
<accession>A0A151JG53</accession>
<dbReference type="InterPro" id="IPR001789">
    <property type="entry name" value="Sig_transdc_resp-reg_receiver"/>
</dbReference>
<dbReference type="PROSITE" id="PS50043">
    <property type="entry name" value="HTH_LUXR_2"/>
    <property type="match status" value="1"/>
</dbReference>
<evidence type="ECO:0000256" key="1">
    <source>
        <dbReference type="ARBA" id="ARBA00023015"/>
    </source>
</evidence>
<reference evidence="8" key="1">
    <citation type="submission" date="2015-12" db="EMBL/GenBank/DDBJ databases">
        <authorList>
            <person name="Tarr C.L."/>
            <person name="Gladney L.M."/>
        </authorList>
    </citation>
    <scope>NUCLEOTIDE SEQUENCE [LARGE SCALE GENOMIC DNA]</scope>
    <source>
        <strain evidence="8">2756-81</strain>
    </source>
</reference>
<dbReference type="AlphaFoldDB" id="A0A151JG53"/>
<dbReference type="InterPro" id="IPR011006">
    <property type="entry name" value="CheY-like_superfamily"/>
</dbReference>
<dbReference type="Proteomes" id="UP000075349">
    <property type="component" value="Unassembled WGS sequence"/>
</dbReference>
<organism evidence="7 8">
    <name type="scientific">Vibrio cidicii</name>
    <dbReference type="NCBI Taxonomy" id="1763883"/>
    <lineage>
        <taxon>Bacteria</taxon>
        <taxon>Pseudomonadati</taxon>
        <taxon>Pseudomonadota</taxon>
        <taxon>Gammaproteobacteria</taxon>
        <taxon>Vibrionales</taxon>
        <taxon>Vibrionaceae</taxon>
        <taxon>Vibrio</taxon>
    </lineage>
</organism>
<dbReference type="Pfam" id="PF00072">
    <property type="entry name" value="Response_reg"/>
    <property type="match status" value="1"/>
</dbReference>